<reference evidence="1 2" key="1">
    <citation type="submission" date="2015-09" db="EMBL/GenBank/DDBJ databases">
        <authorList>
            <consortium name="Swine Surveillance"/>
        </authorList>
    </citation>
    <scope>NUCLEOTIDE SEQUENCE [LARGE SCALE GENOMIC DNA]</scope>
    <source>
        <strain evidence="1 2">CECT 7648</strain>
    </source>
</reference>
<evidence type="ECO:0000313" key="1">
    <source>
        <dbReference type="EMBL" id="CUH76861.1"/>
    </source>
</evidence>
<dbReference type="STRING" id="441103.TRN7648_01163"/>
<keyword evidence="2" id="KW-1185">Reference proteome</keyword>
<dbReference type="Proteomes" id="UP000054935">
    <property type="component" value="Unassembled WGS sequence"/>
</dbReference>
<accession>A0A0P1G587</accession>
<dbReference type="EMBL" id="CYSE01000002">
    <property type="protein sequence ID" value="CUH76861.1"/>
    <property type="molecule type" value="Genomic_DNA"/>
</dbReference>
<dbReference type="AlphaFoldDB" id="A0A0P1G587"/>
<dbReference type="SUPFAM" id="SSF49785">
    <property type="entry name" value="Galactose-binding domain-like"/>
    <property type="match status" value="1"/>
</dbReference>
<organism evidence="1 2">
    <name type="scientific">Tropicibacter naphthalenivorans</name>
    <dbReference type="NCBI Taxonomy" id="441103"/>
    <lineage>
        <taxon>Bacteria</taxon>
        <taxon>Pseudomonadati</taxon>
        <taxon>Pseudomonadota</taxon>
        <taxon>Alphaproteobacteria</taxon>
        <taxon>Rhodobacterales</taxon>
        <taxon>Roseobacteraceae</taxon>
        <taxon>Tropicibacter</taxon>
    </lineage>
</organism>
<dbReference type="Gene3D" id="2.60.120.260">
    <property type="entry name" value="Galactose-binding domain-like"/>
    <property type="match status" value="1"/>
</dbReference>
<evidence type="ECO:0000313" key="2">
    <source>
        <dbReference type="Proteomes" id="UP000054935"/>
    </source>
</evidence>
<dbReference type="OrthoDB" id="7667870at2"/>
<name>A0A0P1G587_9RHOB</name>
<gene>
    <name evidence="1" type="ORF">TRN7648_01163</name>
</gene>
<proteinExistence type="predicted"/>
<sequence length="705" mass="75767">MSTGQNTEILLGCDPQVRVVVIEDAGALVMQVFAEDPAAVDMDALFFNLTDDAVATNINVWPVVNDGQNITGFDVAVGQLASMDSGVQIQEAYDVRVQFGEFPDTSWGDIDQAGFTLWVEGDAPLTADSIDLTNMTCVVNSDGSDNTGLALTGGLGNTGDDTTMIYETSTVLTEDFNGGSHCATGSNTVTHNDWAQTWGGELMTSGWHDGAVQLAPVESDGAVTLSFDIRAENAWAFESSGAGADRLDVQVRLDNGDWVTLDTFIVNEHTDTFTGSETGQTFGCQSTTLTYSGGVLDGVTGTAEFRIVSDITACDEKIYIDDVQITATEAIEVSPEGTVAVAEDDFEGIHYANDSDLVDYTHDWDIQNGELQTDGRDDGQIWFETVDVDGDAAISIDARAPHTEYFEDGGCYGDSLDVWALVDNYNWVHLDTFVVNAEGTALVGSNTGQEITAESDTLTWTAGLEDADSVMLYMDSKISGAEEEIFFDNLTISEAVDLPLDGDDILTNGSFESGVAAGHVNMNASVEGWQSDTGIEGWGTGFEHQAASEGQSFIELDRNADAHQVDNIYQDVQTEEGETYQLSLDVAQRFHGETDSVEIYWNNELVDTVSPDGEDWETFTVDVTGTGGLDRLEFRELASENDSTGPLLDNVSLVGGSDAGDATCGQYEVTYDELVNKQLTDEEIDALLGNTDDEEEADLVDAAFP</sequence>
<dbReference type="RefSeq" id="WP_143595812.1">
    <property type="nucleotide sequence ID" value="NZ_CYSE01000002.1"/>
</dbReference>
<dbReference type="InterPro" id="IPR008979">
    <property type="entry name" value="Galactose-bd-like_sf"/>
</dbReference>
<protein>
    <submittedName>
        <fullName evidence="1">Uncharacterized protein</fullName>
    </submittedName>
</protein>